<evidence type="ECO:0000256" key="5">
    <source>
        <dbReference type="SAM" id="MobiDB-lite"/>
    </source>
</evidence>
<sequence>MGKMCLFFGIPKVGDIFVALLQLVPYHFIMSEDLASKIRKQVEFYFSGLNLRRDKFMREKMSADPEGFMTIETLMTFNRLKQLTTDPKVVVDAIKSSDKLAFNSDFTKVKSNIDFRKPENDVSLRTVHMRGFPTSATLDDLLEGLKPYGNIRFIEMRRFVSTREFKGSVNVEFETAEEAAAFMEKKIVFAGVEITEKQLLSEREKEFEERNKRLSFCRDSIVQIRNIGTETTTEKLREVLKPYLTEYSFVLHTEGENQAMVRFATCEEAAKAVEELKTTTIAEKPLKLQVLKGKKANGVWTKMKALMIDGEKAKKNEKGEKRERENEGEGEGEEEAKKAKLD</sequence>
<dbReference type="EMBL" id="FN668683">
    <property type="protein sequence ID" value="CBK24209.2"/>
    <property type="molecule type" value="Genomic_DNA"/>
</dbReference>
<evidence type="ECO:0000313" key="10">
    <source>
        <dbReference type="Proteomes" id="UP000008312"/>
    </source>
</evidence>
<dbReference type="GO" id="GO:0003723">
    <property type="term" value="F:RNA binding"/>
    <property type="evidence" value="ECO:0007669"/>
    <property type="project" value="UniProtKB-UniRule"/>
</dbReference>
<gene>
    <name evidence="9" type="ORF">GSBLH_T00003976001</name>
</gene>
<dbReference type="InterPro" id="IPR014886">
    <property type="entry name" value="La_xRRM"/>
</dbReference>
<dbReference type="Pfam" id="PF05383">
    <property type="entry name" value="La"/>
    <property type="match status" value="1"/>
</dbReference>
<dbReference type="GeneID" id="24921025"/>
<dbReference type="InterPro" id="IPR036390">
    <property type="entry name" value="WH_DNA-bd_sf"/>
</dbReference>
<dbReference type="SMART" id="SM00715">
    <property type="entry name" value="LA"/>
    <property type="match status" value="1"/>
</dbReference>
<dbReference type="RefSeq" id="XP_012898257.1">
    <property type="nucleotide sequence ID" value="XM_013042803.1"/>
</dbReference>
<dbReference type="SMART" id="SM00360">
    <property type="entry name" value="RRM"/>
    <property type="match status" value="2"/>
</dbReference>
<dbReference type="Gene3D" id="1.10.10.10">
    <property type="entry name" value="Winged helix-like DNA-binding domain superfamily/Winged helix DNA-binding domain"/>
    <property type="match status" value="1"/>
</dbReference>
<keyword evidence="2 4" id="KW-0694">RNA-binding</keyword>
<dbReference type="Proteomes" id="UP000008312">
    <property type="component" value="Unassembled WGS sequence"/>
</dbReference>
<feature type="domain" description="HTH La-type RNA-binding" evidence="7">
    <location>
        <begin position="28"/>
        <end position="119"/>
    </location>
</feature>
<dbReference type="OrthoDB" id="195355at2759"/>
<dbReference type="SUPFAM" id="SSF46785">
    <property type="entry name" value="Winged helix' DNA-binding domain"/>
    <property type="match status" value="1"/>
</dbReference>
<dbReference type="CDD" id="cd00590">
    <property type="entry name" value="RRM_SF"/>
    <property type="match status" value="1"/>
</dbReference>
<dbReference type="PROSITE" id="PS51939">
    <property type="entry name" value="XRRM"/>
    <property type="match status" value="1"/>
</dbReference>
<dbReference type="CDD" id="cd12291">
    <property type="entry name" value="RRM1_La"/>
    <property type="match status" value="1"/>
</dbReference>
<reference evidence="9" key="1">
    <citation type="submission" date="2010-02" db="EMBL/GenBank/DDBJ databases">
        <title>Sequencing and annotation of the Blastocystis hominis genome.</title>
        <authorList>
            <person name="Wincker P."/>
        </authorList>
    </citation>
    <scope>NUCLEOTIDE SEQUENCE</scope>
    <source>
        <strain evidence="9">Singapore isolate B</strain>
    </source>
</reference>
<dbReference type="InterPro" id="IPR002344">
    <property type="entry name" value="Lupus_La"/>
</dbReference>
<evidence type="ECO:0000256" key="4">
    <source>
        <dbReference type="PROSITE-ProRule" id="PRU00332"/>
    </source>
</evidence>
<dbReference type="InterPro" id="IPR006630">
    <property type="entry name" value="La_HTH"/>
</dbReference>
<dbReference type="CDD" id="cd07323">
    <property type="entry name" value="LAM"/>
    <property type="match status" value="1"/>
</dbReference>
<keyword evidence="3" id="KW-0539">Nucleus</keyword>
<dbReference type="PROSITE" id="PS50961">
    <property type="entry name" value="HTH_LA"/>
    <property type="match status" value="1"/>
</dbReference>
<dbReference type="InParanoid" id="D8M820"/>
<feature type="domain" description="RRM" evidence="6">
    <location>
        <begin position="125"/>
        <end position="206"/>
    </location>
</feature>
<keyword evidence="10" id="KW-1185">Reference proteome</keyword>
<feature type="compositionally biased region" description="Basic and acidic residues" evidence="5">
    <location>
        <begin position="310"/>
        <end position="327"/>
    </location>
</feature>
<evidence type="ECO:0000256" key="3">
    <source>
        <dbReference type="ARBA" id="ARBA00023242"/>
    </source>
</evidence>
<dbReference type="PROSITE" id="PS50102">
    <property type="entry name" value="RRM"/>
    <property type="match status" value="2"/>
</dbReference>
<dbReference type="GO" id="GO:1990904">
    <property type="term" value="C:ribonucleoprotein complex"/>
    <property type="evidence" value="ECO:0007669"/>
    <property type="project" value="UniProtKB-UniRule"/>
</dbReference>
<dbReference type="GO" id="GO:0006396">
    <property type="term" value="P:RNA processing"/>
    <property type="evidence" value="ECO:0007669"/>
    <property type="project" value="InterPro"/>
</dbReference>
<dbReference type="GO" id="GO:0005634">
    <property type="term" value="C:nucleus"/>
    <property type="evidence" value="ECO:0007669"/>
    <property type="project" value="UniProtKB-SubCell"/>
</dbReference>
<organism evidence="9">
    <name type="scientific">Blastocystis hominis</name>
    <dbReference type="NCBI Taxonomy" id="12968"/>
    <lineage>
        <taxon>Eukaryota</taxon>
        <taxon>Sar</taxon>
        <taxon>Stramenopiles</taxon>
        <taxon>Bigyra</taxon>
        <taxon>Opalozoa</taxon>
        <taxon>Opalinata</taxon>
        <taxon>Blastocystidae</taxon>
        <taxon>Blastocystis</taxon>
    </lineage>
</organism>
<dbReference type="InterPro" id="IPR000504">
    <property type="entry name" value="RRM_dom"/>
</dbReference>
<dbReference type="PANTHER" id="PTHR22792">
    <property type="entry name" value="LUPUS LA PROTEIN-RELATED"/>
    <property type="match status" value="1"/>
</dbReference>
<feature type="region of interest" description="Disordered" evidence="5">
    <location>
        <begin position="310"/>
        <end position="342"/>
    </location>
</feature>
<evidence type="ECO:0008006" key="11">
    <source>
        <dbReference type="Google" id="ProtNLM"/>
    </source>
</evidence>
<dbReference type="InterPro" id="IPR045180">
    <property type="entry name" value="La_dom_prot"/>
</dbReference>
<accession>D8M820</accession>
<evidence type="ECO:0000259" key="8">
    <source>
        <dbReference type="PROSITE" id="PS51939"/>
    </source>
</evidence>
<evidence type="ECO:0000259" key="7">
    <source>
        <dbReference type="PROSITE" id="PS50961"/>
    </source>
</evidence>
<feature type="domain" description="RRM" evidence="6">
    <location>
        <begin position="220"/>
        <end position="293"/>
    </location>
</feature>
<dbReference type="SUPFAM" id="SSF54928">
    <property type="entry name" value="RNA-binding domain, RBD"/>
    <property type="match status" value="1"/>
</dbReference>
<protein>
    <recommendedName>
        <fullName evidence="11">HTH La-type RNA-binding domain-containing protein</fullName>
    </recommendedName>
</protein>
<dbReference type="PRINTS" id="PR00302">
    <property type="entry name" value="LUPUSLA"/>
</dbReference>
<dbReference type="AlphaFoldDB" id="D8M820"/>
<comment type="subcellular location">
    <subcellularLocation>
        <location evidence="1">Nucleus</location>
    </subcellularLocation>
</comment>
<feature type="domain" description="XRRM" evidence="8">
    <location>
        <begin position="215"/>
        <end position="333"/>
    </location>
</feature>
<dbReference type="InterPro" id="IPR036388">
    <property type="entry name" value="WH-like_DNA-bd_sf"/>
</dbReference>
<dbReference type="Pfam" id="PF08777">
    <property type="entry name" value="RRM_3"/>
    <property type="match status" value="1"/>
</dbReference>
<evidence type="ECO:0000259" key="6">
    <source>
        <dbReference type="PROSITE" id="PS50102"/>
    </source>
</evidence>
<dbReference type="InterPro" id="IPR012677">
    <property type="entry name" value="Nucleotide-bd_a/b_plait_sf"/>
</dbReference>
<dbReference type="InterPro" id="IPR035979">
    <property type="entry name" value="RBD_domain_sf"/>
</dbReference>
<dbReference type="Pfam" id="PF00076">
    <property type="entry name" value="RRM_1"/>
    <property type="match status" value="1"/>
</dbReference>
<proteinExistence type="predicted"/>
<evidence type="ECO:0000313" key="9">
    <source>
        <dbReference type="EMBL" id="CBK24209.2"/>
    </source>
</evidence>
<evidence type="ECO:0000256" key="2">
    <source>
        <dbReference type="ARBA" id="ARBA00022884"/>
    </source>
</evidence>
<dbReference type="Gene3D" id="3.30.70.330">
    <property type="match status" value="2"/>
</dbReference>
<name>D8M820_BLAHO</name>
<evidence type="ECO:0000256" key="1">
    <source>
        <dbReference type="ARBA" id="ARBA00004123"/>
    </source>
</evidence>